<dbReference type="Proteomes" id="UP000271889">
    <property type="component" value="Unassembled WGS sequence"/>
</dbReference>
<dbReference type="EMBL" id="UYRV01112807">
    <property type="protein sequence ID" value="VDN27791.1"/>
    <property type="molecule type" value="Genomic_DNA"/>
</dbReference>
<dbReference type="OrthoDB" id="40048at2759"/>
<keyword evidence="3" id="KW-1185">Reference proteome</keyword>
<evidence type="ECO:0000259" key="1">
    <source>
        <dbReference type="Pfam" id="PF04762"/>
    </source>
</evidence>
<proteinExistence type="predicted"/>
<evidence type="ECO:0000313" key="2">
    <source>
        <dbReference type="EMBL" id="VDN27791.1"/>
    </source>
</evidence>
<reference evidence="2 3" key="1">
    <citation type="submission" date="2018-11" db="EMBL/GenBank/DDBJ databases">
        <authorList>
            <consortium name="Pathogen Informatics"/>
        </authorList>
    </citation>
    <scope>NUCLEOTIDE SEQUENCE [LARGE SCALE GENOMIC DNA]</scope>
</reference>
<dbReference type="UniPathway" id="UPA00988"/>
<accession>A0A3P7N8V5</accession>
<organism evidence="2 3">
    <name type="scientific">Cylicostephanus goldi</name>
    <name type="common">Nematode worm</name>
    <dbReference type="NCBI Taxonomy" id="71465"/>
    <lineage>
        <taxon>Eukaryota</taxon>
        <taxon>Metazoa</taxon>
        <taxon>Ecdysozoa</taxon>
        <taxon>Nematoda</taxon>
        <taxon>Chromadorea</taxon>
        <taxon>Rhabditida</taxon>
        <taxon>Rhabditina</taxon>
        <taxon>Rhabditomorpha</taxon>
        <taxon>Strongyloidea</taxon>
        <taxon>Strongylidae</taxon>
        <taxon>Cylicostephanus</taxon>
    </lineage>
</organism>
<dbReference type="InterPro" id="IPR056164">
    <property type="entry name" value="Beta-prop_ELP1_1st"/>
</dbReference>
<name>A0A3P7N8V5_CYLGO</name>
<gene>
    <name evidence="2" type="ORF">CGOC_LOCUS10760</name>
</gene>
<feature type="domain" description="ELP1 first N-terminal beta-propeller" evidence="1">
    <location>
        <begin position="130"/>
        <end position="184"/>
    </location>
</feature>
<sequence>MSFICQFATAIPCSEQCDSFEPVDINILVDSNEICVILNSGQVLTIDAESHTSAGSNLFVEDNVSRSVYLVNREGIIVLDAELQFVTAIPCSEECDSFEPVDINVLVDSNEVCVILNSGQVLTVDAESHTTSLVTVEGDYVAFYDRSFERFAQWELSSNEEGKDALVTVGWGAAETQFQGSAGKVRCM</sequence>
<evidence type="ECO:0000313" key="3">
    <source>
        <dbReference type="Proteomes" id="UP000271889"/>
    </source>
</evidence>
<protein>
    <recommendedName>
        <fullName evidence="1">ELP1 first N-terminal beta-propeller domain-containing protein</fullName>
    </recommendedName>
</protein>
<dbReference type="Pfam" id="PF04762">
    <property type="entry name" value="Beta-prop_ELP1_1st"/>
    <property type="match status" value="1"/>
</dbReference>
<dbReference type="AlphaFoldDB" id="A0A3P7N8V5"/>